<feature type="domain" description="DUF1985" evidence="2">
    <location>
        <begin position="83"/>
        <end position="209"/>
    </location>
</feature>
<dbReference type="AlphaFoldDB" id="A0A498JZA6"/>
<dbReference type="Pfam" id="PF09331">
    <property type="entry name" value="DUF1985"/>
    <property type="match status" value="1"/>
</dbReference>
<keyword evidence="4" id="KW-1185">Reference proteome</keyword>
<gene>
    <name evidence="3" type="ORF">DVH24_001474</name>
</gene>
<accession>A0A498JZA6</accession>
<feature type="region of interest" description="Disordered" evidence="1">
    <location>
        <begin position="287"/>
        <end position="342"/>
    </location>
</feature>
<dbReference type="PANTHER" id="PTHR48449">
    <property type="entry name" value="DUF1985 DOMAIN-CONTAINING PROTEIN"/>
    <property type="match status" value="1"/>
</dbReference>
<sequence length="342" mass="39411">MKEMANQGVEPATKQEESYRGSVNNLSQASHVLGVLHHKFNDAHLAKFKDSCFGHLEMGNLHELSICKVANQGVKDLEGLTYLIGCEVTRFTKKDFCLITGLRCDEPYDLKKFGFVGENSKGKGKGKVVKGKGKVKTAPKKAMKKVSMTCVELETVFKQCEDEDDALKIRLVYFTKGVLIRAKSNVSMNLKYLDLVEDMDRFNTYSWGYRTTFVFLLLGEGEKERMVMRKDVRRMKRNKRGEVRGCRDPDGAAKGLVQFVGLIEVIVVSTNSVYVKLTEEVKEFRREVKGKEEEEEEKRKKKRKRKKKNKNKNGKLRKRKKKKKKSKGKKNKKNNKKKKMYM</sequence>
<dbReference type="InterPro" id="IPR015410">
    <property type="entry name" value="DUF1985"/>
</dbReference>
<comment type="caution">
    <text evidence="3">The sequence shown here is derived from an EMBL/GenBank/DDBJ whole genome shotgun (WGS) entry which is preliminary data.</text>
</comment>
<reference evidence="3 4" key="1">
    <citation type="submission" date="2018-10" db="EMBL/GenBank/DDBJ databases">
        <title>A high-quality apple genome assembly.</title>
        <authorList>
            <person name="Hu J."/>
        </authorList>
    </citation>
    <scope>NUCLEOTIDE SEQUENCE [LARGE SCALE GENOMIC DNA]</scope>
    <source>
        <strain evidence="4">cv. HFTH1</strain>
        <tissue evidence="3">Young leaf</tissue>
    </source>
</reference>
<evidence type="ECO:0000313" key="4">
    <source>
        <dbReference type="Proteomes" id="UP000290289"/>
    </source>
</evidence>
<feature type="region of interest" description="Disordered" evidence="1">
    <location>
        <begin position="1"/>
        <end position="21"/>
    </location>
</feature>
<protein>
    <recommendedName>
        <fullName evidence="2">DUF1985 domain-containing protein</fullName>
    </recommendedName>
</protein>
<dbReference type="EMBL" id="RDQH01000330">
    <property type="protein sequence ID" value="RXI01240.1"/>
    <property type="molecule type" value="Genomic_DNA"/>
</dbReference>
<evidence type="ECO:0000256" key="1">
    <source>
        <dbReference type="SAM" id="MobiDB-lite"/>
    </source>
</evidence>
<feature type="compositionally biased region" description="Basic residues" evidence="1">
    <location>
        <begin position="299"/>
        <end position="342"/>
    </location>
</feature>
<dbReference type="Proteomes" id="UP000290289">
    <property type="component" value="Chromosome 4"/>
</dbReference>
<dbReference type="PANTHER" id="PTHR48449:SF1">
    <property type="entry name" value="DUF1985 DOMAIN-CONTAINING PROTEIN"/>
    <property type="match status" value="1"/>
</dbReference>
<evidence type="ECO:0000313" key="3">
    <source>
        <dbReference type="EMBL" id="RXI01240.1"/>
    </source>
</evidence>
<organism evidence="3 4">
    <name type="scientific">Malus domestica</name>
    <name type="common">Apple</name>
    <name type="synonym">Pyrus malus</name>
    <dbReference type="NCBI Taxonomy" id="3750"/>
    <lineage>
        <taxon>Eukaryota</taxon>
        <taxon>Viridiplantae</taxon>
        <taxon>Streptophyta</taxon>
        <taxon>Embryophyta</taxon>
        <taxon>Tracheophyta</taxon>
        <taxon>Spermatophyta</taxon>
        <taxon>Magnoliopsida</taxon>
        <taxon>eudicotyledons</taxon>
        <taxon>Gunneridae</taxon>
        <taxon>Pentapetalae</taxon>
        <taxon>rosids</taxon>
        <taxon>fabids</taxon>
        <taxon>Rosales</taxon>
        <taxon>Rosaceae</taxon>
        <taxon>Amygdaloideae</taxon>
        <taxon>Maleae</taxon>
        <taxon>Malus</taxon>
    </lineage>
</organism>
<proteinExistence type="predicted"/>
<evidence type="ECO:0000259" key="2">
    <source>
        <dbReference type="Pfam" id="PF09331"/>
    </source>
</evidence>
<name>A0A498JZA6_MALDO</name>